<dbReference type="SUPFAM" id="SSF54001">
    <property type="entry name" value="Cysteine proteinases"/>
    <property type="match status" value="1"/>
</dbReference>
<dbReference type="Gene3D" id="3.90.70.10">
    <property type="entry name" value="Cysteine proteinases"/>
    <property type="match status" value="1"/>
</dbReference>
<name>A0A0S4JLK6_BODSA</name>
<reference evidence="7" key="1">
    <citation type="submission" date="2015-09" db="EMBL/GenBank/DDBJ databases">
        <authorList>
            <consortium name="Pathogen Informatics"/>
        </authorList>
    </citation>
    <scope>NUCLEOTIDE SEQUENCE [LARGE SCALE GENOMIC DNA]</scope>
    <source>
        <strain evidence="7">Lake Konstanz</strain>
    </source>
</reference>
<feature type="domain" description="Calpain catalytic" evidence="5">
    <location>
        <begin position="148"/>
        <end position="467"/>
    </location>
</feature>
<keyword evidence="2" id="KW-0645">Protease</keyword>
<keyword evidence="2" id="KW-0788">Thiol protease</keyword>
<proteinExistence type="predicted"/>
<evidence type="ECO:0000313" key="6">
    <source>
        <dbReference type="EMBL" id="CUG89982.1"/>
    </source>
</evidence>
<evidence type="ECO:0000259" key="4">
    <source>
        <dbReference type="PROSITE" id="PS50004"/>
    </source>
</evidence>
<dbReference type="PANTHER" id="PTHR10183:SF423">
    <property type="entry name" value="LEUCINE-RICH REPEAT PROTEIN (LRRP)"/>
    <property type="match status" value="1"/>
</dbReference>
<feature type="active site" evidence="1 2">
    <location>
        <position position="410"/>
    </location>
</feature>
<evidence type="ECO:0000256" key="1">
    <source>
        <dbReference type="PIRSR" id="PIRSR622684-1"/>
    </source>
</evidence>
<feature type="active site" evidence="1 2">
    <location>
        <position position="205"/>
    </location>
</feature>
<dbReference type="PRINTS" id="PR00704">
    <property type="entry name" value="CALPAIN"/>
</dbReference>
<dbReference type="PROSITE" id="PS50004">
    <property type="entry name" value="C2"/>
    <property type="match status" value="1"/>
</dbReference>
<dbReference type="SUPFAM" id="SSF49562">
    <property type="entry name" value="C2 domain (Calcium/lipid-binding domain, CaLB)"/>
    <property type="match status" value="1"/>
</dbReference>
<keyword evidence="7" id="KW-1185">Reference proteome</keyword>
<dbReference type="Pfam" id="PF00648">
    <property type="entry name" value="Peptidase_C2"/>
    <property type="match status" value="1"/>
</dbReference>
<dbReference type="SUPFAM" id="SSF101601">
    <property type="entry name" value="Smp-1-like"/>
    <property type="match status" value="1"/>
</dbReference>
<dbReference type="SMART" id="SM00239">
    <property type="entry name" value="C2"/>
    <property type="match status" value="1"/>
</dbReference>
<dbReference type="InterPro" id="IPR001300">
    <property type="entry name" value="Peptidase_C2_calpain_cat"/>
</dbReference>
<evidence type="ECO:0000259" key="5">
    <source>
        <dbReference type="PROSITE" id="PS50203"/>
    </source>
</evidence>
<dbReference type="InterPro" id="IPR036310">
    <property type="entry name" value="Smp-1-like_sf"/>
</dbReference>
<dbReference type="VEuPathDB" id="TriTrypDB:BSAL_24410"/>
<evidence type="ECO:0000313" key="7">
    <source>
        <dbReference type="Proteomes" id="UP000051952"/>
    </source>
</evidence>
<dbReference type="InterPro" id="IPR038765">
    <property type="entry name" value="Papain-like_cys_pep_sf"/>
</dbReference>
<dbReference type="PANTHER" id="PTHR10183">
    <property type="entry name" value="CALPAIN"/>
    <property type="match status" value="1"/>
</dbReference>
<dbReference type="EMBL" id="CYKH01001782">
    <property type="protein sequence ID" value="CUG89982.1"/>
    <property type="molecule type" value="Genomic_DNA"/>
</dbReference>
<feature type="domain" description="C2" evidence="4">
    <location>
        <begin position="666"/>
        <end position="791"/>
    </location>
</feature>
<keyword evidence="2" id="KW-0378">Hydrolase</keyword>
<dbReference type="CDD" id="cd00044">
    <property type="entry name" value="CysPc"/>
    <property type="match status" value="1"/>
</dbReference>
<dbReference type="SMART" id="SM00230">
    <property type="entry name" value="CysPc"/>
    <property type="match status" value="1"/>
</dbReference>
<dbReference type="PROSITE" id="PS50203">
    <property type="entry name" value="CALPAIN_CAT"/>
    <property type="match status" value="1"/>
</dbReference>
<sequence>MLAVPTIKGERTLLTNGLYQIVADGAEGGKLIALFNSNPDLQFNVVFEFTEPILNPLAHTKADGTKYALSIYPGETKEFVSGKYRSVKKQYNFGAPDKAWLDKRTQEVDKSVELEIAAVKDVLQRNPRADKKYSADYVANLCVDNHTAFVDVTFLPRASSLARDFEGKAPSYMWMRPVVYCKEQPCLFVNSIEPNDIDQGQLGDCYLMCAMACASEYPALVKDLFSPQQVPQLGIYRVRLCKNGWWQVTTIDDLLPINPVTRLPAYAKNREEPHELWVSLIEKAYAKLYGSYAAIRAGDPAHALADLLGFPFERFSQLAQWQNDKDSFFEYLMQCNAENCIIALGTPGSESSPGSGATSGGGAGAAPKLTEEEKRAQQEKYKAVGLTTNHAFSLLKVRNVNNVRLCQIRNPWGNDVEWNGAWSDDSNLWTPEMMDAVNFTKADDGTFWMCWEDVIQWFDGGSIAYVNHTATQLRVAGNFDQGVPDVIVKLHVSKPLFLWFGCHQRDSRGLVAGDKDQKYCGVQVSFVQDKPGASNVTKSVVLGTNGNGSYQSSRDTFGRIELTPSEQPYYVLAQAFQDIQKSFVLSFFIEDPSAFSKISFVSFTDGTPAKKRYNPASAFHSSFAPVQVSAQYQLLLPQNKVPIEQTGELVNFSPPLAKTNLTVKPKSSAPQTAAAAPAAAPSNRKSKLYITIVSGKDLVAKDIGGTSDPYVTINLYDEKGKRYPDVPELSTRFIKNTLNPVWGEKFTLSVYPTDIIFMECWDKDLFGRDAMGSCRFTVQSLGLTAAGDAKREAKALKGGDATGELELLFTLS</sequence>
<dbReference type="InterPro" id="IPR000008">
    <property type="entry name" value="C2_dom"/>
</dbReference>
<dbReference type="AlphaFoldDB" id="A0A0S4JLK6"/>
<evidence type="ECO:0000256" key="2">
    <source>
        <dbReference type="PROSITE-ProRule" id="PRU00239"/>
    </source>
</evidence>
<dbReference type="Pfam" id="PF00168">
    <property type="entry name" value="C2"/>
    <property type="match status" value="1"/>
</dbReference>
<feature type="region of interest" description="Disordered" evidence="3">
    <location>
        <begin position="351"/>
        <end position="374"/>
    </location>
</feature>
<organism evidence="6 7">
    <name type="scientific">Bodo saltans</name>
    <name type="common">Flagellated protozoan</name>
    <dbReference type="NCBI Taxonomy" id="75058"/>
    <lineage>
        <taxon>Eukaryota</taxon>
        <taxon>Discoba</taxon>
        <taxon>Euglenozoa</taxon>
        <taxon>Kinetoplastea</taxon>
        <taxon>Metakinetoplastina</taxon>
        <taxon>Eubodonida</taxon>
        <taxon>Bodonidae</taxon>
        <taxon>Bodo</taxon>
    </lineage>
</organism>
<dbReference type="OrthoDB" id="424753at2759"/>
<evidence type="ECO:0000256" key="3">
    <source>
        <dbReference type="SAM" id="MobiDB-lite"/>
    </source>
</evidence>
<dbReference type="GO" id="GO:0004198">
    <property type="term" value="F:calcium-dependent cysteine-type endopeptidase activity"/>
    <property type="evidence" value="ECO:0007669"/>
    <property type="project" value="InterPro"/>
</dbReference>
<accession>A0A0S4JLK6</accession>
<protein>
    <submittedName>
        <fullName evidence="6">Calpain-like cysteine peptidase, putative</fullName>
    </submittedName>
</protein>
<feature type="active site" evidence="1 2">
    <location>
        <position position="390"/>
    </location>
</feature>
<dbReference type="InterPro" id="IPR022684">
    <property type="entry name" value="Calpain_cysteine_protease"/>
</dbReference>
<dbReference type="Gene3D" id="2.60.40.150">
    <property type="entry name" value="C2 domain"/>
    <property type="match status" value="1"/>
</dbReference>
<dbReference type="Proteomes" id="UP000051952">
    <property type="component" value="Unassembled WGS sequence"/>
</dbReference>
<dbReference type="GO" id="GO:0006508">
    <property type="term" value="P:proteolysis"/>
    <property type="evidence" value="ECO:0007669"/>
    <property type="project" value="UniProtKB-KW"/>
</dbReference>
<gene>
    <name evidence="6" type="ORF">BSAL_24410</name>
</gene>
<dbReference type="CDD" id="cd00030">
    <property type="entry name" value="C2"/>
    <property type="match status" value="1"/>
</dbReference>
<dbReference type="InterPro" id="IPR035892">
    <property type="entry name" value="C2_domain_sf"/>
</dbReference>